<accession>A0AAW3YSB0</accession>
<evidence type="ECO:0000313" key="4">
    <source>
        <dbReference type="EMBL" id="MBD2800980.1"/>
    </source>
</evidence>
<dbReference type="Pfam" id="PF16861">
    <property type="entry name" value="Carbam_trans_C"/>
    <property type="match status" value="1"/>
</dbReference>
<dbReference type="GO" id="GO:0016740">
    <property type="term" value="F:transferase activity"/>
    <property type="evidence" value="ECO:0007669"/>
    <property type="project" value="UniProtKB-KW"/>
</dbReference>
<dbReference type="GeneID" id="97125670"/>
<dbReference type="Proteomes" id="UP001193920">
    <property type="component" value="Unassembled WGS sequence"/>
</dbReference>
<keyword evidence="4" id="KW-0808">Transferase</keyword>
<evidence type="ECO:0000259" key="3">
    <source>
        <dbReference type="Pfam" id="PF16861"/>
    </source>
</evidence>
<comment type="similarity">
    <text evidence="1">Belongs to the NodU/CmcH family.</text>
</comment>
<dbReference type="EMBL" id="JACXBF010000244">
    <property type="protein sequence ID" value="MBD2800980.1"/>
    <property type="molecule type" value="Genomic_DNA"/>
</dbReference>
<dbReference type="InterPro" id="IPR003696">
    <property type="entry name" value="Carbtransf_dom"/>
</dbReference>
<dbReference type="Pfam" id="PF02543">
    <property type="entry name" value="Carbam_trans_N"/>
    <property type="match status" value="1"/>
</dbReference>
<gene>
    <name evidence="4" type="ORF">ID854_11085</name>
</gene>
<dbReference type="InterPro" id="IPR051338">
    <property type="entry name" value="NodU/CmcH_Carbamoyltrnsfr"/>
</dbReference>
<reference evidence="4" key="1">
    <citation type="submission" date="2020-09" db="EMBL/GenBank/DDBJ databases">
        <authorList>
            <person name="Palma L."/>
            <person name="Caballero P."/>
            <person name="Berry C."/>
            <person name="Del Valle E."/>
        </authorList>
    </citation>
    <scope>NUCLEOTIDE SEQUENCE</scope>
    <source>
        <strain evidence="4">M</strain>
    </source>
</reference>
<organism evidence="4">
    <name type="scientific">Xenorhabdus szentirmaii</name>
    <dbReference type="NCBI Taxonomy" id="290112"/>
    <lineage>
        <taxon>Bacteria</taxon>
        <taxon>Pseudomonadati</taxon>
        <taxon>Pseudomonadota</taxon>
        <taxon>Gammaproteobacteria</taxon>
        <taxon>Enterobacterales</taxon>
        <taxon>Morganellaceae</taxon>
        <taxon>Xenorhabdus</taxon>
    </lineage>
</organism>
<dbReference type="Gene3D" id="3.30.420.40">
    <property type="match status" value="2"/>
</dbReference>
<dbReference type="PANTHER" id="PTHR34847">
    <property type="entry name" value="NODULATION PROTEIN U"/>
    <property type="match status" value="1"/>
</dbReference>
<dbReference type="CDD" id="cd24098">
    <property type="entry name" value="ASKHA_NBD_TobZ_N"/>
    <property type="match status" value="1"/>
</dbReference>
<feature type="domain" description="Carbamoyltransferase C-terminal" evidence="3">
    <location>
        <begin position="391"/>
        <end position="561"/>
    </location>
</feature>
<sequence length="564" mass="63756">MYILGINSVYHEAAVCLIKNGEVIFAIEEERLNRHKHGKSANLDNPDELPLASIQAALSFAEIQLSDIDCIGYSIDPIERHKSAYIDEVKQPNDWATESGEELFYRQTTNVPLKLHKMGFRGDFHWVAHHTAHAASAYYPSRFNESLILSIDGIGEDNTSGIFIGKDNQISKLSTIAYPNSIGFMWEKISEYLGFSEYDACKVMGMAAYGEATKFKKPFADIVKCLPEGQFTIDNNILEFRSKSFSKLEELFGLPQRHKDDELRQEHYDIAATLQVVTDDIVMNMAQHYLSVTGSRHICLAGGVALNCITNQLLYQKCDIDDIYVQPAAHDAGTAIGAALYIWHHIMGHQERSPMMNAYLGPEYSDSQYEEALSKYDLTWEKSENVHESVASLIANNNVIAWFQGRMEFGPRALGNRSLLADPRNKDIRDLMNLKVKHREFFRPFAPSVLREYTNDWFISRGLPDASQYMLLAMDVRQDKQDVIPAVTHADGTARVQVVDEKSNASYAQLIRSFYKLTGVPVVLNTSLNDSEPIVCSPEDAIKTFLKTRIDFLVLGNYIVKSRH</sequence>
<dbReference type="InterPro" id="IPR031730">
    <property type="entry name" value="Carbam_trans_C"/>
</dbReference>
<dbReference type="InterPro" id="IPR043129">
    <property type="entry name" value="ATPase_NBD"/>
</dbReference>
<dbReference type="AlphaFoldDB" id="A0AAW3YSB0"/>
<evidence type="ECO:0000256" key="1">
    <source>
        <dbReference type="ARBA" id="ARBA00006129"/>
    </source>
</evidence>
<dbReference type="PANTHER" id="PTHR34847:SF1">
    <property type="entry name" value="NODULATION PROTEIN U"/>
    <property type="match status" value="1"/>
</dbReference>
<dbReference type="RefSeq" id="WP_038239777.1">
    <property type="nucleotide sequence ID" value="NZ_CAWNPE010000001.1"/>
</dbReference>
<name>A0AAW3YSB0_9GAMM</name>
<comment type="caution">
    <text evidence="4">The sequence shown here is derived from an EMBL/GenBank/DDBJ whole genome shotgun (WGS) entry which is preliminary data.</text>
</comment>
<reference evidence="4" key="2">
    <citation type="journal article" date="2024" name="Toxins">
        <title>Genome Sequence Analysis of Native Xenorhabdus Strains Isolated from Entomopathogenic Nematodes in Argentina.</title>
        <authorList>
            <person name="Palma L."/>
            <person name="Frizzo L."/>
            <person name="Kaiser S."/>
            <person name="Berry C."/>
            <person name="Caballero P."/>
            <person name="Bode H.B."/>
            <person name="Del Valle E.E."/>
        </authorList>
    </citation>
    <scope>NUCLEOTIDE SEQUENCE</scope>
    <source>
        <strain evidence="4">M</strain>
    </source>
</reference>
<evidence type="ECO:0000259" key="2">
    <source>
        <dbReference type="Pfam" id="PF02543"/>
    </source>
</evidence>
<proteinExistence type="inferred from homology"/>
<dbReference type="InterPro" id="IPR038152">
    <property type="entry name" value="Carbam_trans_C_sf"/>
</dbReference>
<protein>
    <submittedName>
        <fullName evidence="4">Carbamoyl transferase</fullName>
    </submittedName>
</protein>
<dbReference type="SUPFAM" id="SSF53067">
    <property type="entry name" value="Actin-like ATPase domain"/>
    <property type="match status" value="1"/>
</dbReference>
<feature type="domain" description="Carbamoyltransferase" evidence="2">
    <location>
        <begin position="3"/>
        <end position="340"/>
    </location>
</feature>
<dbReference type="Gene3D" id="3.90.870.20">
    <property type="entry name" value="Carbamoyltransferase, C-terminal domain"/>
    <property type="match status" value="1"/>
</dbReference>